<dbReference type="EMBL" id="JABSTU010000005">
    <property type="protein sequence ID" value="KAH8030076.1"/>
    <property type="molecule type" value="Genomic_DNA"/>
</dbReference>
<accession>A0A9J6E6Y2</accession>
<organism evidence="2 3">
    <name type="scientific">Rhipicephalus microplus</name>
    <name type="common">Cattle tick</name>
    <name type="synonym">Boophilus microplus</name>
    <dbReference type="NCBI Taxonomy" id="6941"/>
    <lineage>
        <taxon>Eukaryota</taxon>
        <taxon>Metazoa</taxon>
        <taxon>Ecdysozoa</taxon>
        <taxon>Arthropoda</taxon>
        <taxon>Chelicerata</taxon>
        <taxon>Arachnida</taxon>
        <taxon>Acari</taxon>
        <taxon>Parasitiformes</taxon>
        <taxon>Ixodida</taxon>
        <taxon>Ixodoidea</taxon>
        <taxon>Ixodidae</taxon>
        <taxon>Rhipicephalinae</taxon>
        <taxon>Rhipicephalus</taxon>
        <taxon>Boophilus</taxon>
    </lineage>
</organism>
<evidence type="ECO:0000313" key="3">
    <source>
        <dbReference type="Proteomes" id="UP000821866"/>
    </source>
</evidence>
<reference evidence="2" key="2">
    <citation type="submission" date="2021-09" db="EMBL/GenBank/DDBJ databases">
        <authorList>
            <person name="Jia N."/>
            <person name="Wang J."/>
            <person name="Shi W."/>
            <person name="Du L."/>
            <person name="Sun Y."/>
            <person name="Zhan W."/>
            <person name="Jiang J."/>
            <person name="Wang Q."/>
            <person name="Zhang B."/>
            <person name="Ji P."/>
            <person name="Sakyi L.B."/>
            <person name="Cui X."/>
            <person name="Yuan T."/>
            <person name="Jiang B."/>
            <person name="Yang W."/>
            <person name="Lam T.T.-Y."/>
            <person name="Chang Q."/>
            <person name="Ding S."/>
            <person name="Wang X."/>
            <person name="Zhu J."/>
            <person name="Ruan X."/>
            <person name="Zhao L."/>
            <person name="Wei J."/>
            <person name="Que T."/>
            <person name="Du C."/>
            <person name="Cheng J."/>
            <person name="Dai P."/>
            <person name="Han X."/>
            <person name="Huang E."/>
            <person name="Gao Y."/>
            <person name="Liu J."/>
            <person name="Shao H."/>
            <person name="Ye R."/>
            <person name="Li L."/>
            <person name="Wei W."/>
            <person name="Wang X."/>
            <person name="Wang C."/>
            <person name="Huo Q."/>
            <person name="Li W."/>
            <person name="Guo W."/>
            <person name="Chen H."/>
            <person name="Chen S."/>
            <person name="Zhou L."/>
            <person name="Zhou L."/>
            <person name="Ni X."/>
            <person name="Tian J."/>
            <person name="Zhou Y."/>
            <person name="Sheng Y."/>
            <person name="Liu T."/>
            <person name="Pan Y."/>
            <person name="Xia L."/>
            <person name="Li J."/>
            <person name="Zhao F."/>
            <person name="Cao W."/>
        </authorList>
    </citation>
    <scope>NUCLEOTIDE SEQUENCE</scope>
    <source>
        <strain evidence="2">Rmic-2018</strain>
        <tissue evidence="2">Larvae</tissue>
    </source>
</reference>
<gene>
    <name evidence="2" type="ORF">HPB51_006508</name>
</gene>
<dbReference type="PANTHER" id="PTHR19303:SF52">
    <property type="entry name" value="TIGGER TRANSPOSABLE ELEMENT-DERIVED PROTEIN 6"/>
    <property type="match status" value="1"/>
</dbReference>
<reference evidence="2" key="1">
    <citation type="journal article" date="2020" name="Cell">
        <title>Large-Scale Comparative Analyses of Tick Genomes Elucidate Their Genetic Diversity and Vector Capacities.</title>
        <authorList>
            <consortium name="Tick Genome and Microbiome Consortium (TIGMIC)"/>
            <person name="Jia N."/>
            <person name="Wang J."/>
            <person name="Shi W."/>
            <person name="Du L."/>
            <person name="Sun Y."/>
            <person name="Zhan W."/>
            <person name="Jiang J.F."/>
            <person name="Wang Q."/>
            <person name="Zhang B."/>
            <person name="Ji P."/>
            <person name="Bell-Sakyi L."/>
            <person name="Cui X.M."/>
            <person name="Yuan T.T."/>
            <person name="Jiang B.G."/>
            <person name="Yang W.F."/>
            <person name="Lam T.T."/>
            <person name="Chang Q.C."/>
            <person name="Ding S.J."/>
            <person name="Wang X.J."/>
            <person name="Zhu J.G."/>
            <person name="Ruan X.D."/>
            <person name="Zhao L."/>
            <person name="Wei J.T."/>
            <person name="Ye R.Z."/>
            <person name="Que T.C."/>
            <person name="Du C.H."/>
            <person name="Zhou Y.H."/>
            <person name="Cheng J.X."/>
            <person name="Dai P.F."/>
            <person name="Guo W.B."/>
            <person name="Han X.H."/>
            <person name="Huang E.J."/>
            <person name="Li L.F."/>
            <person name="Wei W."/>
            <person name="Gao Y.C."/>
            <person name="Liu J.Z."/>
            <person name="Shao H.Z."/>
            <person name="Wang X."/>
            <person name="Wang C.C."/>
            <person name="Yang T.C."/>
            <person name="Huo Q.B."/>
            <person name="Li W."/>
            <person name="Chen H.Y."/>
            <person name="Chen S.E."/>
            <person name="Zhou L.G."/>
            <person name="Ni X.B."/>
            <person name="Tian J.H."/>
            <person name="Sheng Y."/>
            <person name="Liu T."/>
            <person name="Pan Y.S."/>
            <person name="Xia L.Y."/>
            <person name="Li J."/>
            <person name="Zhao F."/>
            <person name="Cao W.C."/>
        </authorList>
    </citation>
    <scope>NUCLEOTIDE SEQUENCE</scope>
    <source>
        <strain evidence="2">Rmic-2018</strain>
    </source>
</reference>
<dbReference type="InterPro" id="IPR050863">
    <property type="entry name" value="CenT-Element_Derived"/>
</dbReference>
<protein>
    <recommendedName>
        <fullName evidence="1">DDE-1 domain-containing protein</fullName>
    </recommendedName>
</protein>
<dbReference type="GO" id="GO:0005634">
    <property type="term" value="C:nucleus"/>
    <property type="evidence" value="ECO:0007669"/>
    <property type="project" value="TreeGrafter"/>
</dbReference>
<name>A0A9J6E6Y2_RHIMP</name>
<evidence type="ECO:0000259" key="1">
    <source>
        <dbReference type="Pfam" id="PF03184"/>
    </source>
</evidence>
<proteinExistence type="predicted"/>
<dbReference type="VEuPathDB" id="VectorBase:LOC119167787"/>
<dbReference type="PANTHER" id="PTHR19303">
    <property type="entry name" value="TRANSPOSON"/>
    <property type="match status" value="1"/>
</dbReference>
<keyword evidence="3" id="KW-1185">Reference proteome</keyword>
<dbReference type="GO" id="GO:0003677">
    <property type="term" value="F:DNA binding"/>
    <property type="evidence" value="ECO:0007669"/>
    <property type="project" value="TreeGrafter"/>
</dbReference>
<sequence>MTRNLFSEWLLSIDEEMRKTKRKILLIVDHCSAHLFDLHLSNVYVEYLPSNCTAVLQPLDLGIRQNLKVEYRRRLVQQILINIRIGNNEPINVRQAAEMVTGSWWSVSQAIIRNCWHEFGLSSLQDANEQEEHDEVSEQEEENSAVIDTGMWTEVCQQLDVFSGASFEDYVQCDSDLVTCAKVSDLEVLSSVCAKPEEE</sequence>
<dbReference type="Pfam" id="PF03184">
    <property type="entry name" value="DDE_1"/>
    <property type="match status" value="1"/>
</dbReference>
<dbReference type="AlphaFoldDB" id="A0A9J6E6Y2"/>
<dbReference type="Proteomes" id="UP000821866">
    <property type="component" value="Chromosome 3"/>
</dbReference>
<feature type="domain" description="DDE-1" evidence="1">
    <location>
        <begin position="1"/>
        <end position="116"/>
    </location>
</feature>
<evidence type="ECO:0000313" key="2">
    <source>
        <dbReference type="EMBL" id="KAH8030076.1"/>
    </source>
</evidence>
<dbReference type="InterPro" id="IPR004875">
    <property type="entry name" value="DDE_SF_endonuclease_dom"/>
</dbReference>
<comment type="caution">
    <text evidence="2">The sequence shown here is derived from an EMBL/GenBank/DDBJ whole genome shotgun (WGS) entry which is preliminary data.</text>
</comment>